<reference evidence="2 3" key="1">
    <citation type="journal article" date="2016" name="Int. J. Syst. Evol. Microbiol.">
        <title>Oceanobacillus halophilus sp. nov., a novel moderately halophilic bacterium from a hypersaline lake.</title>
        <authorList>
            <person name="Amoozegar M.A."/>
            <person name="Bagheri M."/>
            <person name="Makhdoumi A."/>
            <person name="Nikou M.M."/>
            <person name="Fazeli S.A.S."/>
            <person name="Schumann P."/>
            <person name="Sproer C."/>
            <person name="Sanchez-Porro C."/>
            <person name="Ventosa A."/>
        </authorList>
    </citation>
    <scope>NUCLEOTIDE SEQUENCE [LARGE SCALE GENOMIC DNA]</scope>
    <source>
        <strain evidence="2 3">DSM 23996</strain>
    </source>
</reference>
<feature type="transmembrane region" description="Helical" evidence="1">
    <location>
        <begin position="27"/>
        <end position="44"/>
    </location>
</feature>
<name>A0A495A222_9BACI</name>
<evidence type="ECO:0000313" key="3">
    <source>
        <dbReference type="Proteomes" id="UP000269301"/>
    </source>
</evidence>
<evidence type="ECO:0000256" key="1">
    <source>
        <dbReference type="SAM" id="Phobius"/>
    </source>
</evidence>
<accession>A0A495A222</accession>
<sequence length="65" mass="7798">MNSVNERYTLLTFYPHVENLEPFDKNTIIHIITSIITFITVFFIKNKYNIELPLGGFFYEIYYPT</sequence>
<keyword evidence="1" id="KW-0472">Membrane</keyword>
<proteinExistence type="predicted"/>
<keyword evidence="1" id="KW-1133">Transmembrane helix</keyword>
<organism evidence="2 3">
    <name type="scientific">Oceanobacillus halophilus</name>
    <dbReference type="NCBI Taxonomy" id="930130"/>
    <lineage>
        <taxon>Bacteria</taxon>
        <taxon>Bacillati</taxon>
        <taxon>Bacillota</taxon>
        <taxon>Bacilli</taxon>
        <taxon>Bacillales</taxon>
        <taxon>Bacillaceae</taxon>
        <taxon>Oceanobacillus</taxon>
    </lineage>
</organism>
<dbReference type="EMBL" id="RBZP01000008">
    <property type="protein sequence ID" value="RKQ32979.1"/>
    <property type="molecule type" value="Genomic_DNA"/>
</dbReference>
<gene>
    <name evidence="2" type="ORF">D8M06_11315</name>
</gene>
<comment type="caution">
    <text evidence="2">The sequence shown here is derived from an EMBL/GenBank/DDBJ whole genome shotgun (WGS) entry which is preliminary data.</text>
</comment>
<dbReference type="Proteomes" id="UP000269301">
    <property type="component" value="Unassembled WGS sequence"/>
</dbReference>
<evidence type="ECO:0000313" key="2">
    <source>
        <dbReference type="EMBL" id="RKQ32979.1"/>
    </source>
</evidence>
<protein>
    <submittedName>
        <fullName evidence="2">Uncharacterized protein</fullName>
    </submittedName>
</protein>
<keyword evidence="1" id="KW-0812">Transmembrane</keyword>
<dbReference type="AlphaFoldDB" id="A0A495A222"/>
<keyword evidence="3" id="KW-1185">Reference proteome</keyword>